<comment type="caution">
    <text evidence="1">The sequence shown here is derived from an EMBL/GenBank/DDBJ whole genome shotgun (WGS) entry which is preliminary data.</text>
</comment>
<sequence>MPRAIISPSVLASDFGQLTAECKRMIKGGAEWLHMGTLSTALCPQLGCAAITDRLYPRHFVPNITMGAPVLSCVSKGVPGIFMDCHMMVAQPEKVRRALSLLLEPANGLRKWVNDIADAGGSLYCFHLEATSDPLPIIEAIHSRGMKAGVAISPDTPSAAVADDVAAAADMLLVMTVYPGRGGQKFLDRCLPKVTELRARFPDKDIEVDGGVGPATVDACADAGSNVIVAGTAIFGAQDPEGVIATLKATVNKAQARLAK</sequence>
<dbReference type="EMBL" id="WQMT02000005">
    <property type="protein sequence ID" value="KAG9222702.1"/>
    <property type="molecule type" value="Genomic_DNA"/>
</dbReference>
<name>A0ACB7IWS3_PLECO</name>
<evidence type="ECO:0000313" key="2">
    <source>
        <dbReference type="Proteomes" id="UP000824881"/>
    </source>
</evidence>
<keyword evidence="2" id="KW-1185">Reference proteome</keyword>
<protein>
    <submittedName>
        <fullName evidence="1">Uncharacterized protein</fullName>
    </submittedName>
</protein>
<evidence type="ECO:0000313" key="1">
    <source>
        <dbReference type="EMBL" id="KAG9222702.1"/>
    </source>
</evidence>
<gene>
    <name evidence="1" type="ORF">CCMSSC00406_0004616</name>
</gene>
<organism evidence="1 2">
    <name type="scientific">Pleurotus cornucopiae</name>
    <name type="common">Cornucopia mushroom</name>
    <dbReference type="NCBI Taxonomy" id="5321"/>
    <lineage>
        <taxon>Eukaryota</taxon>
        <taxon>Fungi</taxon>
        <taxon>Dikarya</taxon>
        <taxon>Basidiomycota</taxon>
        <taxon>Agaricomycotina</taxon>
        <taxon>Agaricomycetes</taxon>
        <taxon>Agaricomycetidae</taxon>
        <taxon>Agaricales</taxon>
        <taxon>Pleurotineae</taxon>
        <taxon>Pleurotaceae</taxon>
        <taxon>Pleurotus</taxon>
    </lineage>
</organism>
<reference evidence="1 2" key="1">
    <citation type="journal article" date="2021" name="Appl. Environ. Microbiol.">
        <title>Genetic linkage and physical mapping for an oyster mushroom Pleurotus cornucopiae and QTL analysis for the trait cap color.</title>
        <authorList>
            <person name="Zhang Y."/>
            <person name="Gao W."/>
            <person name="Sonnenberg A."/>
            <person name="Chen Q."/>
            <person name="Zhang J."/>
            <person name="Huang C."/>
        </authorList>
    </citation>
    <scope>NUCLEOTIDE SEQUENCE [LARGE SCALE GENOMIC DNA]</scope>
    <source>
        <strain evidence="1">CCMSSC00406</strain>
    </source>
</reference>
<accession>A0ACB7IWS3</accession>
<proteinExistence type="predicted"/>
<dbReference type="Proteomes" id="UP000824881">
    <property type="component" value="Unassembled WGS sequence"/>
</dbReference>